<feature type="compositionally biased region" description="Basic and acidic residues" evidence="1">
    <location>
        <begin position="287"/>
        <end position="301"/>
    </location>
</feature>
<dbReference type="CDD" id="cd08718">
    <property type="entry name" value="RGS_RZ-like"/>
    <property type="match status" value="1"/>
</dbReference>
<dbReference type="EMBL" id="CAJFDI010000001">
    <property type="protein sequence ID" value="CAD5211949.1"/>
    <property type="molecule type" value="Genomic_DNA"/>
</dbReference>
<keyword evidence="5" id="KW-1185">Reference proteome</keyword>
<feature type="region of interest" description="Disordered" evidence="1">
    <location>
        <begin position="240"/>
        <end position="265"/>
    </location>
</feature>
<feature type="compositionally biased region" description="Polar residues" evidence="1">
    <location>
        <begin position="69"/>
        <end position="81"/>
    </location>
</feature>
<evidence type="ECO:0000313" key="6">
    <source>
        <dbReference type="WBParaSite" id="BXY_0936600.1"/>
    </source>
</evidence>
<reference evidence="3" key="2">
    <citation type="submission" date="2020-09" db="EMBL/GenBank/DDBJ databases">
        <authorList>
            <person name="Kikuchi T."/>
        </authorList>
    </citation>
    <scope>NUCLEOTIDE SEQUENCE</scope>
    <source>
        <strain evidence="3">Ka4C1</strain>
    </source>
</reference>
<feature type="compositionally biased region" description="Basic and acidic residues" evidence="1">
    <location>
        <begin position="106"/>
        <end position="120"/>
    </location>
</feature>
<evidence type="ECO:0000313" key="3">
    <source>
        <dbReference type="EMBL" id="CAD5211949.1"/>
    </source>
</evidence>
<dbReference type="EMBL" id="CAJFCV020000001">
    <property type="protein sequence ID" value="CAG9089500.1"/>
    <property type="molecule type" value="Genomic_DNA"/>
</dbReference>
<dbReference type="Proteomes" id="UP000582659">
    <property type="component" value="Unassembled WGS sequence"/>
</dbReference>
<dbReference type="PANTHER" id="PTHR10845:SF192">
    <property type="entry name" value="DOUBLE HIT, ISOFORM B"/>
    <property type="match status" value="1"/>
</dbReference>
<dbReference type="PANTHER" id="PTHR10845">
    <property type="entry name" value="REGULATOR OF G PROTEIN SIGNALING"/>
    <property type="match status" value="1"/>
</dbReference>
<feature type="compositionally biased region" description="Low complexity" evidence="1">
    <location>
        <begin position="242"/>
        <end position="261"/>
    </location>
</feature>
<feature type="compositionally biased region" description="Low complexity" evidence="1">
    <location>
        <begin position="82"/>
        <end position="91"/>
    </location>
</feature>
<protein>
    <submittedName>
        <fullName evidence="3">(pine wood nematode) hypothetical protein</fullName>
    </submittedName>
    <submittedName>
        <fullName evidence="6">RGS domain-containing protein</fullName>
    </submittedName>
</protein>
<dbReference type="eggNOG" id="KOG3589">
    <property type="taxonomic scope" value="Eukaryota"/>
</dbReference>
<dbReference type="Pfam" id="PF00615">
    <property type="entry name" value="RGS"/>
    <property type="match status" value="1"/>
</dbReference>
<name>A0A1I7S8M3_BURXY</name>
<dbReference type="SUPFAM" id="SSF48097">
    <property type="entry name" value="Regulator of G-protein signaling, RGS"/>
    <property type="match status" value="1"/>
</dbReference>
<dbReference type="PROSITE" id="PS50132">
    <property type="entry name" value="RGS"/>
    <property type="match status" value="1"/>
</dbReference>
<feature type="region of interest" description="Disordered" evidence="1">
    <location>
        <begin position="22"/>
        <end position="138"/>
    </location>
</feature>
<sequence length="484" mass="52435">MTIFPGNFAKRYLSAEIATAPEPEILGSAPAPEPKVGARLPSARAKPNAVAPVRPKRRRSATYRLPFHDSTNLTPRSATSNSPRTPSDAPTASPPDSPPAHSSENSQREPLIRPAADLKRPNRNRKPPQPECGGAGGERRCKVRLLDSAHAAVVEAATQRRHTDRNNPYDSLDAPTVVYAASVDPSAAAAVVAAASQSPSYAAHTPFAVAAAASTPANTVQVCPVADGAEPALLLKAVDSRPTAAHSAPPQQQQQCEADAVPAKHKTADLPATTTAAADDIPPATHSAEEHSHAEPDDAKSQQKSSTLGHMLLKLLPCNCSMGNSQGLALHNDVAGGNASNIDLDDKTNFEEVAAWGVSFDRLMKHKAGQKYFAEFLKGEYSDENILFWQACEELKRERNTEKIEEKARIIYEDFISILSPKEVSLDSRVREIINNNMIRPTAHTFDEAQNQIYTLMQRDSYPRFIASPLYKQVLSQYGHMEEL</sequence>
<dbReference type="InterPro" id="IPR016137">
    <property type="entry name" value="RGS"/>
</dbReference>
<feature type="domain" description="RGS" evidence="2">
    <location>
        <begin position="359"/>
        <end position="475"/>
    </location>
</feature>
<reference evidence="6" key="1">
    <citation type="submission" date="2016-11" db="UniProtKB">
        <authorList>
            <consortium name="WormBaseParasite"/>
        </authorList>
    </citation>
    <scope>IDENTIFICATION</scope>
</reference>
<dbReference type="PRINTS" id="PR01301">
    <property type="entry name" value="RGSPROTEIN"/>
</dbReference>
<evidence type="ECO:0000256" key="1">
    <source>
        <dbReference type="SAM" id="MobiDB-lite"/>
    </source>
</evidence>
<dbReference type="InterPro" id="IPR024066">
    <property type="entry name" value="RGS_subdom1/3"/>
</dbReference>
<gene>
    <name evidence="3" type="ORF">BXYJ_LOCUS2676</name>
</gene>
<feature type="region of interest" description="Disordered" evidence="1">
    <location>
        <begin position="277"/>
        <end position="305"/>
    </location>
</feature>
<dbReference type="Gene3D" id="1.10.196.10">
    <property type="match status" value="1"/>
</dbReference>
<dbReference type="AlphaFoldDB" id="A0A1I7S8M3"/>
<evidence type="ECO:0000259" key="2">
    <source>
        <dbReference type="PROSITE" id="PS50132"/>
    </source>
</evidence>
<dbReference type="SMR" id="A0A1I7S8M3"/>
<dbReference type="Gene3D" id="1.10.167.10">
    <property type="entry name" value="Regulator of G-protein Signalling 4, domain 2"/>
    <property type="match status" value="1"/>
</dbReference>
<dbReference type="Proteomes" id="UP000095284">
    <property type="component" value="Unplaced"/>
</dbReference>
<dbReference type="SMART" id="SM00315">
    <property type="entry name" value="RGS"/>
    <property type="match status" value="1"/>
</dbReference>
<evidence type="ECO:0000313" key="5">
    <source>
        <dbReference type="Proteomes" id="UP000659654"/>
    </source>
</evidence>
<accession>A0A1I7S8M3</accession>
<dbReference type="FunFam" id="1.10.167.10:FF:000001">
    <property type="entry name" value="Putative regulator of g-protein signaling 12"/>
    <property type="match status" value="1"/>
</dbReference>
<proteinExistence type="predicted"/>
<dbReference type="WBParaSite" id="BXY_0936600.1">
    <property type="protein sequence ID" value="BXY_0936600.1"/>
    <property type="gene ID" value="BXY_0936600"/>
</dbReference>
<dbReference type="OrthoDB" id="10266999at2759"/>
<dbReference type="Proteomes" id="UP000659654">
    <property type="component" value="Unassembled WGS sequence"/>
</dbReference>
<dbReference type="InterPro" id="IPR044926">
    <property type="entry name" value="RGS_subdomain_2"/>
</dbReference>
<organism evidence="4 6">
    <name type="scientific">Bursaphelenchus xylophilus</name>
    <name type="common">Pinewood nematode worm</name>
    <name type="synonym">Aphelenchoides xylophilus</name>
    <dbReference type="NCBI Taxonomy" id="6326"/>
    <lineage>
        <taxon>Eukaryota</taxon>
        <taxon>Metazoa</taxon>
        <taxon>Ecdysozoa</taxon>
        <taxon>Nematoda</taxon>
        <taxon>Chromadorea</taxon>
        <taxon>Rhabditida</taxon>
        <taxon>Tylenchina</taxon>
        <taxon>Tylenchomorpha</taxon>
        <taxon>Aphelenchoidea</taxon>
        <taxon>Aphelenchoididae</taxon>
        <taxon>Bursaphelenchus</taxon>
    </lineage>
</organism>
<evidence type="ECO:0000313" key="4">
    <source>
        <dbReference type="Proteomes" id="UP000095284"/>
    </source>
</evidence>
<dbReference type="InterPro" id="IPR036305">
    <property type="entry name" value="RGS_sf"/>
</dbReference>